<organism evidence="8 9">
    <name type="scientific">Labrys monachus</name>
    <dbReference type="NCBI Taxonomy" id="217067"/>
    <lineage>
        <taxon>Bacteria</taxon>
        <taxon>Pseudomonadati</taxon>
        <taxon>Pseudomonadota</taxon>
        <taxon>Alphaproteobacteria</taxon>
        <taxon>Hyphomicrobiales</taxon>
        <taxon>Xanthobacteraceae</taxon>
        <taxon>Labrys</taxon>
    </lineage>
</organism>
<gene>
    <name evidence="8" type="ORF">J3R73_000165</name>
</gene>
<keyword evidence="1" id="KW-0001">2Fe-2S</keyword>
<keyword evidence="8" id="KW-0503">Monooxygenase</keyword>
<dbReference type="InterPro" id="IPR036922">
    <property type="entry name" value="Rieske_2Fe-2S_sf"/>
</dbReference>
<dbReference type="EMBL" id="JAUSVK010000001">
    <property type="protein sequence ID" value="MDQ0390373.1"/>
    <property type="molecule type" value="Genomic_DNA"/>
</dbReference>
<dbReference type="GO" id="GO:0004497">
    <property type="term" value="F:monooxygenase activity"/>
    <property type="evidence" value="ECO:0007669"/>
    <property type="project" value="UniProtKB-KW"/>
</dbReference>
<name>A0ABU0F6X9_9HYPH</name>
<dbReference type="InterPro" id="IPR017941">
    <property type="entry name" value="Rieske_2Fe-2S"/>
</dbReference>
<evidence type="ECO:0000256" key="2">
    <source>
        <dbReference type="ARBA" id="ARBA00022723"/>
    </source>
</evidence>
<keyword evidence="9" id="KW-1185">Reference proteome</keyword>
<evidence type="ECO:0000256" key="5">
    <source>
        <dbReference type="ARBA" id="ARBA00034078"/>
    </source>
</evidence>
<dbReference type="Gene3D" id="2.102.10.10">
    <property type="entry name" value="Rieske [2Fe-2S] iron-sulphur domain"/>
    <property type="match status" value="1"/>
</dbReference>
<comment type="similarity">
    <text evidence="6">Belongs to the bacterial ring-hydroxylating dioxygenase ferredoxin component family.</text>
</comment>
<comment type="cofactor">
    <cofactor evidence="5">
        <name>[2Fe-2S] cluster</name>
        <dbReference type="ChEBI" id="CHEBI:190135"/>
    </cofactor>
</comment>
<keyword evidence="8" id="KW-0560">Oxidoreductase</keyword>
<keyword evidence="2" id="KW-0479">Metal-binding</keyword>
<evidence type="ECO:0000256" key="1">
    <source>
        <dbReference type="ARBA" id="ARBA00022714"/>
    </source>
</evidence>
<dbReference type="Proteomes" id="UP001237448">
    <property type="component" value="Unassembled WGS sequence"/>
</dbReference>
<comment type="caution">
    <text evidence="8">The sequence shown here is derived from an EMBL/GenBank/DDBJ whole genome shotgun (WGS) entry which is preliminary data.</text>
</comment>
<dbReference type="Pfam" id="PF00355">
    <property type="entry name" value="Rieske"/>
    <property type="match status" value="1"/>
</dbReference>
<keyword evidence="4" id="KW-0411">Iron-sulfur</keyword>
<sequence length="111" mass="12460">MAFERVCTLDDLWQGEMANYTVGETEILLVHTDKGQLVATQAMCPHQEVELVEGELSGCFLTCRAHLWRFNVVEGKGVNPTHPELALYPIKVENDVVYVDVEGVEPKYAHS</sequence>
<evidence type="ECO:0000313" key="8">
    <source>
        <dbReference type="EMBL" id="MDQ0390373.1"/>
    </source>
</evidence>
<dbReference type="PROSITE" id="PS51296">
    <property type="entry name" value="RIESKE"/>
    <property type="match status" value="1"/>
</dbReference>
<dbReference type="RefSeq" id="WP_307421561.1">
    <property type="nucleotide sequence ID" value="NZ_JAUSVK010000001.1"/>
</dbReference>
<dbReference type="PANTHER" id="PTHR21496">
    <property type="entry name" value="FERREDOXIN-RELATED"/>
    <property type="match status" value="1"/>
</dbReference>
<evidence type="ECO:0000256" key="4">
    <source>
        <dbReference type="ARBA" id="ARBA00023014"/>
    </source>
</evidence>
<accession>A0ABU0F6X9</accession>
<evidence type="ECO:0000256" key="3">
    <source>
        <dbReference type="ARBA" id="ARBA00023004"/>
    </source>
</evidence>
<evidence type="ECO:0000313" key="9">
    <source>
        <dbReference type="Proteomes" id="UP001237448"/>
    </source>
</evidence>
<protein>
    <submittedName>
        <fullName evidence="8">Toluene monooxygenase system ferredoxin subunit</fullName>
    </submittedName>
</protein>
<evidence type="ECO:0000256" key="6">
    <source>
        <dbReference type="ARBA" id="ARBA00038001"/>
    </source>
</evidence>
<proteinExistence type="inferred from homology"/>
<evidence type="ECO:0000259" key="7">
    <source>
        <dbReference type="PROSITE" id="PS51296"/>
    </source>
</evidence>
<dbReference type="PANTHER" id="PTHR21496:SF0">
    <property type="entry name" value="RIESKE DOMAIN-CONTAINING PROTEIN"/>
    <property type="match status" value="1"/>
</dbReference>
<feature type="domain" description="Rieske" evidence="7">
    <location>
        <begin position="4"/>
        <end position="99"/>
    </location>
</feature>
<reference evidence="8 9" key="1">
    <citation type="submission" date="2023-07" db="EMBL/GenBank/DDBJ databases">
        <title>Genomic Encyclopedia of Type Strains, Phase IV (KMG-IV): sequencing the most valuable type-strain genomes for metagenomic binning, comparative biology and taxonomic classification.</title>
        <authorList>
            <person name="Goeker M."/>
        </authorList>
    </citation>
    <scope>NUCLEOTIDE SEQUENCE [LARGE SCALE GENOMIC DNA]</scope>
    <source>
        <strain evidence="8 9">DSM 5896</strain>
    </source>
</reference>
<dbReference type="SUPFAM" id="SSF50022">
    <property type="entry name" value="ISP domain"/>
    <property type="match status" value="1"/>
</dbReference>
<keyword evidence="3" id="KW-0408">Iron</keyword>